<dbReference type="GO" id="GO:0016779">
    <property type="term" value="F:nucleotidyltransferase activity"/>
    <property type="evidence" value="ECO:0007669"/>
    <property type="project" value="UniProtKB-ARBA"/>
</dbReference>
<proteinExistence type="predicted"/>
<evidence type="ECO:0000313" key="3">
    <source>
        <dbReference type="Proteomes" id="UP000004756"/>
    </source>
</evidence>
<evidence type="ECO:0000313" key="2">
    <source>
        <dbReference type="EMBL" id="EEG54947.1"/>
    </source>
</evidence>
<dbReference type="EMBL" id="ACCJ01000202">
    <property type="protein sequence ID" value="EEG54947.1"/>
    <property type="molecule type" value="Genomic_DNA"/>
</dbReference>
<evidence type="ECO:0000259" key="1">
    <source>
        <dbReference type="Pfam" id="PF12804"/>
    </source>
</evidence>
<accession>C0D149</accession>
<reference evidence="2 3" key="1">
    <citation type="submission" date="2009-02" db="EMBL/GenBank/DDBJ databases">
        <title>Draft genome sequence of Clostridium asparagiforme (DSM 15981).</title>
        <authorList>
            <person name="Sudarsanam P."/>
            <person name="Ley R."/>
            <person name="Guruge J."/>
            <person name="Turnbaugh P.J."/>
            <person name="Mahowald M."/>
            <person name="Liep D."/>
            <person name="Gordon J."/>
        </authorList>
    </citation>
    <scope>NUCLEOTIDE SEQUENCE [LARGE SCALE GENOMIC DNA]</scope>
    <source>
        <strain evidence="2 3">DSM 15981</strain>
    </source>
</reference>
<dbReference type="Pfam" id="PF12804">
    <property type="entry name" value="NTP_transf_3"/>
    <property type="match status" value="1"/>
</dbReference>
<dbReference type="CDD" id="cd04182">
    <property type="entry name" value="GT_2_like_f"/>
    <property type="match status" value="1"/>
</dbReference>
<dbReference type="Gene3D" id="3.90.550.10">
    <property type="entry name" value="Spore Coat Polysaccharide Biosynthesis Protein SpsA, Chain A"/>
    <property type="match status" value="1"/>
</dbReference>
<dbReference type="SUPFAM" id="SSF53448">
    <property type="entry name" value="Nucleotide-diphospho-sugar transferases"/>
    <property type="match status" value="1"/>
</dbReference>
<sequence length="209" mass="23264">MKAGDWMKKTGAVLAAAGLSSRMGDFKPMLPFGDSTIALHMVNMLKRMSVEPIVVVTGYRAEELERHLTHTGVRFVRNDRFGETQMFDSVKMGVRAILSDCERIMVMPLDTPAILPETIRQVLTIDAGIVRTMCGGEPGHPIMFWRETAEQLCSYTGDGGLRGAIEAYGAGVTDLAVKDEGIYRDVDTKEEYKKLIEWSYRREMGAIPV</sequence>
<protein>
    <recommendedName>
        <fullName evidence="1">MobA-like NTP transferase domain-containing protein</fullName>
    </recommendedName>
</protein>
<feature type="domain" description="MobA-like NTP transferase" evidence="1">
    <location>
        <begin position="12"/>
        <end position="168"/>
    </location>
</feature>
<dbReference type="AlphaFoldDB" id="C0D149"/>
<comment type="caution">
    <text evidence="2">The sequence shown here is derived from an EMBL/GenBank/DDBJ whole genome shotgun (WGS) entry which is preliminary data.</text>
</comment>
<gene>
    <name evidence="2" type="ORF">CLOSTASPAR_02986</name>
</gene>
<dbReference type="PANTHER" id="PTHR43777">
    <property type="entry name" value="MOLYBDENUM COFACTOR CYTIDYLYLTRANSFERASE"/>
    <property type="match status" value="1"/>
</dbReference>
<dbReference type="InterPro" id="IPR025877">
    <property type="entry name" value="MobA-like_NTP_Trfase"/>
</dbReference>
<dbReference type="HOGENOM" id="CLU_061980_1_2_9"/>
<dbReference type="PANTHER" id="PTHR43777:SF1">
    <property type="entry name" value="MOLYBDENUM COFACTOR CYTIDYLYLTRANSFERASE"/>
    <property type="match status" value="1"/>
</dbReference>
<keyword evidence="3" id="KW-1185">Reference proteome</keyword>
<dbReference type="InterPro" id="IPR029044">
    <property type="entry name" value="Nucleotide-diphossugar_trans"/>
</dbReference>
<organism evidence="2 3">
    <name type="scientific">[Clostridium] asparagiforme DSM 15981</name>
    <dbReference type="NCBI Taxonomy" id="518636"/>
    <lineage>
        <taxon>Bacteria</taxon>
        <taxon>Bacillati</taxon>
        <taxon>Bacillota</taxon>
        <taxon>Clostridia</taxon>
        <taxon>Lachnospirales</taxon>
        <taxon>Lachnospiraceae</taxon>
        <taxon>Enterocloster</taxon>
    </lineage>
</organism>
<dbReference type="Proteomes" id="UP000004756">
    <property type="component" value="Unassembled WGS sequence"/>
</dbReference>
<name>C0D149_9FIRM</name>